<evidence type="ECO:0000313" key="1">
    <source>
        <dbReference type="EMBL" id="KRR20052.1"/>
    </source>
</evidence>
<dbReference type="Proteomes" id="UP000052023">
    <property type="component" value="Unassembled WGS sequence"/>
</dbReference>
<dbReference type="OrthoDB" id="8251894at2"/>
<gene>
    <name evidence="1" type="ORF">CQ13_09050</name>
</gene>
<name>A0A0R3MII5_9BRAD</name>
<dbReference type="AlphaFoldDB" id="A0A0R3MII5"/>
<keyword evidence="2" id="KW-1185">Reference proteome</keyword>
<dbReference type="RefSeq" id="WP_057846480.1">
    <property type="nucleotide sequence ID" value="NZ_LLYA01000181.1"/>
</dbReference>
<evidence type="ECO:0000313" key="2">
    <source>
        <dbReference type="Proteomes" id="UP000052023"/>
    </source>
</evidence>
<organism evidence="1 2">
    <name type="scientific">Bradyrhizobium retamae</name>
    <dbReference type="NCBI Taxonomy" id="1300035"/>
    <lineage>
        <taxon>Bacteria</taxon>
        <taxon>Pseudomonadati</taxon>
        <taxon>Pseudomonadota</taxon>
        <taxon>Alphaproteobacteria</taxon>
        <taxon>Hyphomicrobiales</taxon>
        <taxon>Nitrobacteraceae</taxon>
        <taxon>Bradyrhizobium</taxon>
    </lineage>
</organism>
<reference evidence="1 2" key="1">
    <citation type="submission" date="2014-03" db="EMBL/GenBank/DDBJ databases">
        <title>Bradyrhizobium valentinum sp. nov., isolated from effective nodules of Lupinus mariae-josephae, a lupine endemic of basic-lime soils in Eastern Spain.</title>
        <authorList>
            <person name="Duran D."/>
            <person name="Rey L."/>
            <person name="Navarro A."/>
            <person name="Busquets A."/>
            <person name="Imperial J."/>
            <person name="Ruiz-Argueso T."/>
        </authorList>
    </citation>
    <scope>NUCLEOTIDE SEQUENCE [LARGE SCALE GENOMIC DNA]</scope>
    <source>
        <strain evidence="1 2">Ro19</strain>
    </source>
</reference>
<sequence length="660" mass="69788">MVKILLGLVAAVVIAVGGFFGFEYYTQHRIKGEVEAAFEQIRASGGKATHGKVSFDLKSRTLRIDDIATESASQPPVRVKVAGITASGVGQPDATRFSADAIEAIDLEINASMPAGADWQVTYKVPRIAAKDFSGPASLPRPPASSSTIDLYRLLIEQFGALTASSITAPSIAGTMNSGNLALGNGEFAYSNLALRDIKAGKIAAATIDRMTFTATSQPKGKPEKVTGDLANLAAQDVDTLAAAVILDPQRANDDQYYRVYRQISAGAYTITSGQGPVVRIEGLTADDIGARPSRLQLAALLATIPSGTAQPTPAQAREMMERAAKIYEGVRIGNAEIRGLSMDMPEGGFKLASLRFNLENGKTGEFAVEGFDGRSPQGPIKLDRFALKGVDVAGLLRMTALFSNPAQPPPPDQALGMIALLEGAELKGFAAPYKNTGKPINVDLVRLDWGQFVGPIPSKARLIAKMSGPLDTTHPGQRMLIATGLDKLALDLDLGTVWTEASRSFVVEPATVELGGMLKASARISLANVPREVFSINPLQAAAMATQIEAGGIELTVRDLGVVDRAVAHYARMQNISRDAARLAIVKDVRDSGAKTAASNPDAEAVVDSLARFIETPGTTLTIKLTPLGKVPAIQLFHLLQTDPLIALSQFRLEAATAL</sequence>
<comment type="caution">
    <text evidence="1">The sequence shown here is derived from an EMBL/GenBank/DDBJ whole genome shotgun (WGS) entry which is preliminary data.</text>
</comment>
<protein>
    <submittedName>
        <fullName evidence="1">Uncharacterized protein</fullName>
    </submittedName>
</protein>
<dbReference type="EMBL" id="LLYA01000181">
    <property type="protein sequence ID" value="KRR20052.1"/>
    <property type="molecule type" value="Genomic_DNA"/>
</dbReference>
<proteinExistence type="predicted"/>
<accession>A0A0R3MII5</accession>